<dbReference type="AlphaFoldDB" id="A0A914E5Z2"/>
<keyword evidence="2" id="KW-0732">Signal</keyword>
<feature type="chain" id="PRO_5037034635" evidence="2">
    <location>
        <begin position="20"/>
        <end position="118"/>
    </location>
</feature>
<feature type="region of interest" description="Disordered" evidence="1">
    <location>
        <begin position="23"/>
        <end position="118"/>
    </location>
</feature>
<reference evidence="4" key="1">
    <citation type="submission" date="2022-11" db="UniProtKB">
        <authorList>
            <consortium name="WormBaseParasite"/>
        </authorList>
    </citation>
    <scope>IDENTIFICATION</scope>
</reference>
<name>A0A914E5Z2_9BILA</name>
<feature type="compositionally biased region" description="Gly residues" evidence="1">
    <location>
        <begin position="85"/>
        <end position="99"/>
    </location>
</feature>
<evidence type="ECO:0000313" key="3">
    <source>
        <dbReference type="Proteomes" id="UP000887540"/>
    </source>
</evidence>
<accession>A0A914E5Z2</accession>
<feature type="signal peptide" evidence="2">
    <location>
        <begin position="1"/>
        <end position="19"/>
    </location>
</feature>
<evidence type="ECO:0000313" key="4">
    <source>
        <dbReference type="WBParaSite" id="ACRNAN_scaffold5683.g16230.t1"/>
    </source>
</evidence>
<evidence type="ECO:0000256" key="1">
    <source>
        <dbReference type="SAM" id="MobiDB-lite"/>
    </source>
</evidence>
<protein>
    <submittedName>
        <fullName evidence="4">Uncharacterized protein</fullName>
    </submittedName>
</protein>
<dbReference type="Proteomes" id="UP000887540">
    <property type="component" value="Unplaced"/>
</dbReference>
<dbReference type="WBParaSite" id="ACRNAN_scaffold5683.g16230.t1">
    <property type="protein sequence ID" value="ACRNAN_scaffold5683.g16230.t1"/>
    <property type="gene ID" value="ACRNAN_scaffold5683.g16230"/>
</dbReference>
<keyword evidence="3" id="KW-1185">Reference proteome</keyword>
<evidence type="ECO:0000256" key="2">
    <source>
        <dbReference type="SAM" id="SignalP"/>
    </source>
</evidence>
<organism evidence="3 4">
    <name type="scientific">Acrobeloides nanus</name>
    <dbReference type="NCBI Taxonomy" id="290746"/>
    <lineage>
        <taxon>Eukaryota</taxon>
        <taxon>Metazoa</taxon>
        <taxon>Ecdysozoa</taxon>
        <taxon>Nematoda</taxon>
        <taxon>Chromadorea</taxon>
        <taxon>Rhabditida</taxon>
        <taxon>Tylenchina</taxon>
        <taxon>Cephalobomorpha</taxon>
        <taxon>Cephaloboidea</taxon>
        <taxon>Cephalobidae</taxon>
        <taxon>Acrobeloides</taxon>
    </lineage>
</organism>
<proteinExistence type="predicted"/>
<sequence>MFRLTLGLYFLYAFSLALGSTDQGIDETKPEVSQKDPTSNTFDERFKRGIGDGVAPNPPSIGNGVNGQNSGYGGIGHGAQPNSGTGIGQGATPNGGIGHGAQPNSGTGIGQGATPNGN</sequence>